<feature type="domain" description="Helicase ATP-binding" evidence="8">
    <location>
        <begin position="26"/>
        <end position="193"/>
    </location>
</feature>
<dbReference type="InterPro" id="IPR032284">
    <property type="entry name" value="RecQ_Zn-bd"/>
</dbReference>
<dbReference type="InterPro" id="IPR014001">
    <property type="entry name" value="Helicase_ATP-bd"/>
</dbReference>
<comment type="caution">
    <text evidence="10">The sequence shown here is derived from an EMBL/GenBank/DDBJ whole genome shotgun (WGS) entry which is preliminary data.</text>
</comment>
<dbReference type="GO" id="GO:0016787">
    <property type="term" value="F:hydrolase activity"/>
    <property type="evidence" value="ECO:0007669"/>
    <property type="project" value="UniProtKB-KW"/>
</dbReference>
<evidence type="ECO:0000313" key="11">
    <source>
        <dbReference type="Proteomes" id="UP000572212"/>
    </source>
</evidence>
<dbReference type="InterPro" id="IPR027417">
    <property type="entry name" value="P-loop_NTPase"/>
</dbReference>
<dbReference type="CDD" id="cd17920">
    <property type="entry name" value="DEXHc_RecQ"/>
    <property type="match status" value="1"/>
</dbReference>
<dbReference type="GO" id="GO:0030894">
    <property type="term" value="C:replisome"/>
    <property type="evidence" value="ECO:0007669"/>
    <property type="project" value="TreeGrafter"/>
</dbReference>
<evidence type="ECO:0000256" key="1">
    <source>
        <dbReference type="ARBA" id="ARBA00022741"/>
    </source>
</evidence>
<dbReference type="GO" id="GO:0006281">
    <property type="term" value="P:DNA repair"/>
    <property type="evidence" value="ECO:0007669"/>
    <property type="project" value="TreeGrafter"/>
</dbReference>
<evidence type="ECO:0000256" key="3">
    <source>
        <dbReference type="ARBA" id="ARBA00022806"/>
    </source>
</evidence>
<keyword evidence="11" id="KW-1185">Reference proteome</keyword>
<dbReference type="PROSITE" id="PS00690">
    <property type="entry name" value="DEAH_ATP_HELICASE"/>
    <property type="match status" value="1"/>
</dbReference>
<dbReference type="AlphaFoldDB" id="A0A841RII3"/>
<keyword evidence="3 10" id="KW-0347">Helicase</keyword>
<evidence type="ECO:0000259" key="8">
    <source>
        <dbReference type="PROSITE" id="PS51192"/>
    </source>
</evidence>
<proteinExistence type="predicted"/>
<dbReference type="GO" id="GO:0043138">
    <property type="term" value="F:3'-5' DNA helicase activity"/>
    <property type="evidence" value="ECO:0007669"/>
    <property type="project" value="TreeGrafter"/>
</dbReference>
<evidence type="ECO:0000256" key="5">
    <source>
        <dbReference type="ARBA" id="ARBA00023125"/>
    </source>
</evidence>
<dbReference type="Gene3D" id="3.40.50.300">
    <property type="entry name" value="P-loop containing nucleotide triphosphate hydrolases"/>
    <property type="match status" value="2"/>
</dbReference>
<keyword evidence="2 10" id="KW-0378">Hydrolase</keyword>
<keyword evidence="5" id="KW-0238">DNA-binding</keyword>
<dbReference type="GO" id="GO:0005737">
    <property type="term" value="C:cytoplasm"/>
    <property type="evidence" value="ECO:0007669"/>
    <property type="project" value="TreeGrafter"/>
</dbReference>
<reference evidence="10 11" key="1">
    <citation type="submission" date="2020-08" db="EMBL/GenBank/DDBJ databases">
        <title>Genomic Encyclopedia of Type Strains, Phase IV (KMG-IV): sequencing the most valuable type-strain genomes for metagenomic binning, comparative biology and taxonomic classification.</title>
        <authorList>
            <person name="Goeker M."/>
        </authorList>
    </citation>
    <scope>NUCLEOTIDE SEQUENCE [LARGE SCALE GENOMIC DNA]</scope>
    <source>
        <strain evidence="10 11">DSM 11805</strain>
    </source>
</reference>
<organism evidence="10 11">
    <name type="scientific">Gracilibacillus halotolerans</name>
    <dbReference type="NCBI Taxonomy" id="74386"/>
    <lineage>
        <taxon>Bacteria</taxon>
        <taxon>Bacillati</taxon>
        <taxon>Bacillota</taxon>
        <taxon>Bacilli</taxon>
        <taxon>Bacillales</taxon>
        <taxon>Bacillaceae</taxon>
        <taxon>Gracilibacillus</taxon>
    </lineage>
</organism>
<dbReference type="FunFam" id="3.40.50.300:FF:001389">
    <property type="entry name" value="ATP-dependent DNA helicase RecQ"/>
    <property type="match status" value="1"/>
</dbReference>
<dbReference type="InterPro" id="IPR001650">
    <property type="entry name" value="Helicase_C-like"/>
</dbReference>
<dbReference type="PROSITE" id="PS51194">
    <property type="entry name" value="HELICASE_CTER"/>
    <property type="match status" value="1"/>
</dbReference>
<dbReference type="GO" id="GO:0006310">
    <property type="term" value="P:DNA recombination"/>
    <property type="evidence" value="ECO:0007669"/>
    <property type="project" value="InterPro"/>
</dbReference>
<dbReference type="GO" id="GO:0043590">
    <property type="term" value="C:bacterial nucleoid"/>
    <property type="evidence" value="ECO:0007669"/>
    <property type="project" value="TreeGrafter"/>
</dbReference>
<evidence type="ECO:0000256" key="2">
    <source>
        <dbReference type="ARBA" id="ARBA00022801"/>
    </source>
</evidence>
<dbReference type="RefSeq" id="WP_184244120.1">
    <property type="nucleotide sequence ID" value="NZ_BAAACU010000022.1"/>
</dbReference>
<dbReference type="GO" id="GO:0003677">
    <property type="term" value="F:DNA binding"/>
    <property type="evidence" value="ECO:0007669"/>
    <property type="project" value="UniProtKB-KW"/>
</dbReference>
<evidence type="ECO:0000313" key="10">
    <source>
        <dbReference type="EMBL" id="MBB6511677.1"/>
    </source>
</evidence>
<evidence type="ECO:0000256" key="4">
    <source>
        <dbReference type="ARBA" id="ARBA00022840"/>
    </source>
</evidence>
<dbReference type="Pfam" id="PF16124">
    <property type="entry name" value="RecQ_Zn_bind"/>
    <property type="match status" value="1"/>
</dbReference>
<gene>
    <name evidence="10" type="ORF">GGQ92_000444</name>
</gene>
<dbReference type="SUPFAM" id="SSF52540">
    <property type="entry name" value="P-loop containing nucleoside triphosphate hydrolases"/>
    <property type="match status" value="1"/>
</dbReference>
<protein>
    <recommendedName>
        <fullName evidence="6">ATP-dependent DNA helicase RecQ</fullName>
    </recommendedName>
    <alternativeName>
        <fullName evidence="7">DNA 3'-5' helicase RecQ</fullName>
    </alternativeName>
</protein>
<name>A0A841RII3_9BACI</name>
<evidence type="ECO:0000256" key="7">
    <source>
        <dbReference type="ARBA" id="ARBA00044550"/>
    </source>
</evidence>
<dbReference type="NCBIfam" id="TIGR00614">
    <property type="entry name" value="recQ_fam"/>
    <property type="match status" value="1"/>
</dbReference>
<evidence type="ECO:0000259" key="9">
    <source>
        <dbReference type="PROSITE" id="PS51194"/>
    </source>
</evidence>
<dbReference type="Pfam" id="PF00271">
    <property type="entry name" value="Helicase_C"/>
    <property type="match status" value="1"/>
</dbReference>
<dbReference type="GO" id="GO:0005524">
    <property type="term" value="F:ATP binding"/>
    <property type="evidence" value="ECO:0007669"/>
    <property type="project" value="UniProtKB-KW"/>
</dbReference>
<keyword evidence="1" id="KW-0547">Nucleotide-binding</keyword>
<dbReference type="InterPro" id="IPR011545">
    <property type="entry name" value="DEAD/DEAH_box_helicase_dom"/>
</dbReference>
<dbReference type="Pfam" id="PF00270">
    <property type="entry name" value="DEAD"/>
    <property type="match status" value="1"/>
</dbReference>
<dbReference type="GO" id="GO:0009378">
    <property type="term" value="F:four-way junction helicase activity"/>
    <property type="evidence" value="ECO:0007669"/>
    <property type="project" value="TreeGrafter"/>
</dbReference>
<dbReference type="SMART" id="SM00487">
    <property type="entry name" value="DEXDc"/>
    <property type="match status" value="1"/>
</dbReference>
<dbReference type="SMART" id="SM00490">
    <property type="entry name" value="HELICc"/>
    <property type="match status" value="1"/>
</dbReference>
<feature type="domain" description="Helicase C-terminal" evidence="9">
    <location>
        <begin position="217"/>
        <end position="364"/>
    </location>
</feature>
<dbReference type="InterPro" id="IPR002464">
    <property type="entry name" value="DNA/RNA_helicase_DEAH_CS"/>
</dbReference>
<sequence>MTFQFETELYKHFNLTSFRDGQREVIEHVMNRKDVLAVMPTGTGKSLCYQLPSKLLPNPVVVISPLLSLMFDQVKKLKATGYKQVVAINSMMDYQQRKTVLRQLQFYKLIYVSPEIFQSQEVLSAVQKVQPSLLVIDEAHCISQWGHEFRPDYLRLKHIHESIGKPPLLALTATATPDVQKDIVDYLQMNQPVKVIFPIDKPNLSFVVEKINHPNDKINRLIALLEEHPVPTMIYFSSRKAAEHTAAVLQHSLNIAVGYYHGGLSTEDRMLIQEQFMRNELTVICCTSAFGMGIDKPDIRQVIHYHIPTQVESFIQEVGRGGRDGLPALSIAFYHPSDIHVSRNLLMNELPSLPSIKHFIQFIFTNRPSYQLVEDYIRNNEDLKETHERFLFYHLEKYGILKNKKIDASDVIKEELFLYFETIIKERMDYKHEKLIEMISLVETDKCRREALFQTFQETVQKPDKNCCNNCGFDWRKWKPVNRKLKVVQKYSWEQRLSFIMLQDVLTNE</sequence>
<dbReference type="InterPro" id="IPR004589">
    <property type="entry name" value="DNA_helicase_ATP-dep_RecQ"/>
</dbReference>
<dbReference type="PANTHER" id="PTHR13710:SF84">
    <property type="entry name" value="ATP-DEPENDENT DNA HELICASE RECS-RELATED"/>
    <property type="match status" value="1"/>
</dbReference>
<evidence type="ECO:0000256" key="6">
    <source>
        <dbReference type="ARBA" id="ARBA00044535"/>
    </source>
</evidence>
<accession>A0A841RII3</accession>
<dbReference type="EMBL" id="JACHON010000001">
    <property type="protein sequence ID" value="MBB6511677.1"/>
    <property type="molecule type" value="Genomic_DNA"/>
</dbReference>
<dbReference type="Proteomes" id="UP000572212">
    <property type="component" value="Unassembled WGS sequence"/>
</dbReference>
<keyword evidence="4" id="KW-0067">ATP-binding</keyword>
<dbReference type="PROSITE" id="PS51192">
    <property type="entry name" value="HELICASE_ATP_BIND_1"/>
    <property type="match status" value="1"/>
</dbReference>
<dbReference type="PANTHER" id="PTHR13710">
    <property type="entry name" value="DNA HELICASE RECQ FAMILY MEMBER"/>
    <property type="match status" value="1"/>
</dbReference>